<evidence type="ECO:0000256" key="2">
    <source>
        <dbReference type="ARBA" id="ARBA00022763"/>
    </source>
</evidence>
<keyword evidence="5 7" id="KW-0233">DNA recombination</keyword>
<evidence type="ECO:0000256" key="4">
    <source>
        <dbReference type="ARBA" id="ARBA00022833"/>
    </source>
</evidence>
<dbReference type="GO" id="GO:0003677">
    <property type="term" value="F:DNA binding"/>
    <property type="evidence" value="ECO:0007669"/>
    <property type="project" value="UniProtKB-UniRule"/>
</dbReference>
<dbReference type="Gene3D" id="1.10.8.420">
    <property type="entry name" value="RecR Domain 1"/>
    <property type="match status" value="1"/>
</dbReference>
<dbReference type="InterPro" id="IPR006171">
    <property type="entry name" value="TOPRIM_dom"/>
</dbReference>
<dbReference type="InterPro" id="IPR034137">
    <property type="entry name" value="TOPRIM_RecR"/>
</dbReference>
<evidence type="ECO:0000256" key="3">
    <source>
        <dbReference type="ARBA" id="ARBA00022771"/>
    </source>
</evidence>
<keyword evidence="4 7" id="KW-0862">Zinc</keyword>
<keyword evidence="1 7" id="KW-0479">Metal-binding</keyword>
<evidence type="ECO:0000256" key="6">
    <source>
        <dbReference type="ARBA" id="ARBA00023204"/>
    </source>
</evidence>
<comment type="caution">
    <text evidence="7">Lacks conserved residue(s) required for the propagation of feature annotation.</text>
</comment>
<dbReference type="NCBIfam" id="TIGR00615">
    <property type="entry name" value="recR"/>
    <property type="match status" value="1"/>
</dbReference>
<dbReference type="AlphaFoldDB" id="A0A1F5C8P9"/>
<gene>
    <name evidence="7" type="primary">recR</name>
    <name evidence="9" type="ORF">A2907_02730</name>
</gene>
<dbReference type="InterPro" id="IPR000093">
    <property type="entry name" value="DNA_Rcmb_RecR"/>
</dbReference>
<comment type="similarity">
    <text evidence="7">Belongs to the RecR family.</text>
</comment>
<proteinExistence type="inferred from homology"/>
<keyword evidence="3 7" id="KW-0863">Zinc-finger</keyword>
<sequence>MLPRQFQNLIKHFTKFPSIGSRQATRFVFHLLRQPNDQFTDFINELARLKNEIKICPNCFFIFDSFNSVQDKKNGKENKICQFCSDPKRNQNIICIVEKEADILAIEKTGHYDGTYHILGGNIYTLTEESENFILKNLKNRLEKSTGKNIELILALNPTPEGDATASFISRELKNPNIKITRLARGLQRGADVEYADHETLTHAIKNRQ</sequence>
<evidence type="ECO:0000313" key="9">
    <source>
        <dbReference type="EMBL" id="OGD39237.1"/>
    </source>
</evidence>
<dbReference type="SMART" id="SM00493">
    <property type="entry name" value="TOPRIM"/>
    <property type="match status" value="1"/>
</dbReference>
<dbReference type="Pfam" id="PF13662">
    <property type="entry name" value="Toprim_4"/>
    <property type="match status" value="1"/>
</dbReference>
<evidence type="ECO:0000256" key="1">
    <source>
        <dbReference type="ARBA" id="ARBA00022723"/>
    </source>
</evidence>
<dbReference type="InterPro" id="IPR023627">
    <property type="entry name" value="Rcmb_RecR"/>
</dbReference>
<reference evidence="9 10" key="1">
    <citation type="journal article" date="2016" name="Nat. Commun.">
        <title>Thousands of microbial genomes shed light on interconnected biogeochemical processes in an aquifer system.</title>
        <authorList>
            <person name="Anantharaman K."/>
            <person name="Brown C.T."/>
            <person name="Hug L.A."/>
            <person name="Sharon I."/>
            <person name="Castelle C.J."/>
            <person name="Probst A.J."/>
            <person name="Thomas B.C."/>
            <person name="Singh A."/>
            <person name="Wilkins M.J."/>
            <person name="Karaoz U."/>
            <person name="Brodie E.L."/>
            <person name="Williams K.H."/>
            <person name="Hubbard S.S."/>
            <person name="Banfield J.F."/>
        </authorList>
    </citation>
    <scope>NUCLEOTIDE SEQUENCE [LARGE SCALE GENOMIC DNA]</scope>
</reference>
<dbReference type="Proteomes" id="UP000177947">
    <property type="component" value="Unassembled WGS sequence"/>
</dbReference>
<dbReference type="PANTHER" id="PTHR30446">
    <property type="entry name" value="RECOMBINATION PROTEIN RECR"/>
    <property type="match status" value="1"/>
</dbReference>
<evidence type="ECO:0000313" key="10">
    <source>
        <dbReference type="Proteomes" id="UP000177947"/>
    </source>
</evidence>
<keyword evidence="6 7" id="KW-0234">DNA repair</keyword>
<dbReference type="Gene3D" id="3.40.1360.10">
    <property type="match status" value="1"/>
</dbReference>
<dbReference type="GO" id="GO:0008270">
    <property type="term" value="F:zinc ion binding"/>
    <property type="evidence" value="ECO:0007669"/>
    <property type="project" value="UniProtKB-KW"/>
</dbReference>
<feature type="domain" description="Toprim" evidence="8">
    <location>
        <begin position="92"/>
        <end position="188"/>
    </location>
</feature>
<evidence type="ECO:0000259" key="8">
    <source>
        <dbReference type="PROSITE" id="PS50880"/>
    </source>
</evidence>
<dbReference type="PANTHER" id="PTHR30446:SF0">
    <property type="entry name" value="RECOMBINATION PROTEIN RECR"/>
    <property type="match status" value="1"/>
</dbReference>
<dbReference type="Pfam" id="PF21175">
    <property type="entry name" value="RecR_C"/>
    <property type="match status" value="1"/>
</dbReference>
<dbReference type="GO" id="GO:0006310">
    <property type="term" value="P:DNA recombination"/>
    <property type="evidence" value="ECO:0007669"/>
    <property type="project" value="UniProtKB-UniRule"/>
</dbReference>
<accession>A0A1F5C8P9</accession>
<comment type="function">
    <text evidence="7">May play a role in DNA repair. It seems to be involved in an RecBC-independent recombinational process of DNA repair. It may act with RecF and RecO.</text>
</comment>
<protein>
    <recommendedName>
        <fullName evidence="7">Recombination protein RecR</fullName>
    </recommendedName>
</protein>
<dbReference type="EMBL" id="MEYQ01000012">
    <property type="protein sequence ID" value="OGD39237.1"/>
    <property type="molecule type" value="Genomic_DNA"/>
</dbReference>
<organism evidence="9 10">
    <name type="scientific">Candidatus Azambacteria bacterium RIFCSPLOWO2_01_FULL_37_9</name>
    <dbReference type="NCBI Taxonomy" id="1797297"/>
    <lineage>
        <taxon>Bacteria</taxon>
        <taxon>Candidatus Azamiibacteriota</taxon>
    </lineage>
</organism>
<dbReference type="GO" id="GO:0006281">
    <property type="term" value="P:DNA repair"/>
    <property type="evidence" value="ECO:0007669"/>
    <property type="project" value="UniProtKB-UniRule"/>
</dbReference>
<dbReference type="SUPFAM" id="SSF111304">
    <property type="entry name" value="Recombination protein RecR"/>
    <property type="match status" value="1"/>
</dbReference>
<evidence type="ECO:0000256" key="7">
    <source>
        <dbReference type="HAMAP-Rule" id="MF_00017"/>
    </source>
</evidence>
<name>A0A1F5C8P9_9BACT</name>
<comment type="caution">
    <text evidence="9">The sequence shown here is derived from an EMBL/GenBank/DDBJ whole genome shotgun (WGS) entry which is preliminary data.</text>
</comment>
<dbReference type="PROSITE" id="PS50880">
    <property type="entry name" value="TOPRIM"/>
    <property type="match status" value="1"/>
</dbReference>
<dbReference type="CDD" id="cd01025">
    <property type="entry name" value="TOPRIM_recR"/>
    <property type="match status" value="1"/>
</dbReference>
<keyword evidence="2 7" id="KW-0227">DNA damage</keyword>
<dbReference type="HAMAP" id="MF_00017">
    <property type="entry name" value="RecR"/>
    <property type="match status" value="1"/>
</dbReference>
<evidence type="ECO:0000256" key="5">
    <source>
        <dbReference type="ARBA" id="ARBA00023172"/>
    </source>
</evidence>
<dbReference type="Pfam" id="PF21176">
    <property type="entry name" value="RecR_HhH"/>
    <property type="match status" value="1"/>
</dbReference>